<evidence type="ECO:0000256" key="2">
    <source>
        <dbReference type="ARBA" id="ARBA00022679"/>
    </source>
</evidence>
<comment type="caution">
    <text evidence="5">The sequence shown here is derived from an EMBL/GenBank/DDBJ whole genome shotgun (WGS) entry which is preliminary data.</text>
</comment>
<sequence>MKIAYVLPRLKYSGMTRIAFLLATNLAKTCEIKVFYFGETSPSEKILNFKVPVQKIKFTEFCHELNDYNIIHSHGLKPDLYIYLNKNKINATTITTIHGYHIEELSYDRGLIFALIFGNIWNFACRNLDLAVCISQTMEEHYQKLGFNNTKTIYNGIQVPIVNRTFNKNNISNHSNRDYLKISTVSILNKRKGVEQIIKLLKINKNCYLIAIGGNEKDINRLRNLANELGVINRCNFVGYKENPWETAIHSDVFIFPSRSEGCPLALTEAAALEIPILCSDIPTFREMFEEDEVTFFKLDDIDDLNQKIIKLNEIKTKVIKAKLKVKEKFDVEQMCRNYFQLYSRIN</sequence>
<dbReference type="STRING" id="1921803.NIES593_09000"/>
<proteinExistence type="predicted"/>
<feature type="domain" description="Glycosyltransferase subfamily 4-like N-terminal" evidence="4">
    <location>
        <begin position="56"/>
        <end position="157"/>
    </location>
</feature>
<reference evidence="5 6" key="1">
    <citation type="submission" date="2016-11" db="EMBL/GenBank/DDBJ databases">
        <title>Draft Genome Sequences of Nine Cyanobacterial Strains from Diverse Habitats.</title>
        <authorList>
            <person name="Zhu T."/>
            <person name="Hou S."/>
            <person name="Lu X."/>
            <person name="Hess W.R."/>
        </authorList>
    </citation>
    <scope>NUCLEOTIDE SEQUENCE [LARGE SCALE GENOMIC DNA]</scope>
    <source>
        <strain evidence="5 6">NIES-593</strain>
    </source>
</reference>
<keyword evidence="6" id="KW-1185">Reference proteome</keyword>
<evidence type="ECO:0000259" key="4">
    <source>
        <dbReference type="Pfam" id="PF13439"/>
    </source>
</evidence>
<dbReference type="Proteomes" id="UP000186868">
    <property type="component" value="Unassembled WGS sequence"/>
</dbReference>
<dbReference type="PANTHER" id="PTHR12526:SF629">
    <property type="entry name" value="TEICHURONIC ACID BIOSYNTHESIS GLYCOSYLTRANSFERASE TUAH-RELATED"/>
    <property type="match status" value="1"/>
</dbReference>
<dbReference type="OrthoDB" id="9806653at2"/>
<organism evidence="5 6">
    <name type="scientific">Hydrococcus rivularis NIES-593</name>
    <dbReference type="NCBI Taxonomy" id="1921803"/>
    <lineage>
        <taxon>Bacteria</taxon>
        <taxon>Bacillati</taxon>
        <taxon>Cyanobacteriota</taxon>
        <taxon>Cyanophyceae</taxon>
        <taxon>Pleurocapsales</taxon>
        <taxon>Hydrococcaceae</taxon>
        <taxon>Hydrococcus</taxon>
    </lineage>
</organism>
<name>A0A1U7HJR7_9CYAN</name>
<dbReference type="CDD" id="cd03801">
    <property type="entry name" value="GT4_PimA-like"/>
    <property type="match status" value="1"/>
</dbReference>
<evidence type="ECO:0000313" key="6">
    <source>
        <dbReference type="Proteomes" id="UP000186868"/>
    </source>
</evidence>
<dbReference type="EMBL" id="MRCB01000008">
    <property type="protein sequence ID" value="OKH23785.1"/>
    <property type="molecule type" value="Genomic_DNA"/>
</dbReference>
<dbReference type="GO" id="GO:0016757">
    <property type="term" value="F:glycosyltransferase activity"/>
    <property type="evidence" value="ECO:0007669"/>
    <property type="project" value="UniProtKB-KW"/>
</dbReference>
<dbReference type="PANTHER" id="PTHR12526">
    <property type="entry name" value="GLYCOSYLTRANSFERASE"/>
    <property type="match status" value="1"/>
</dbReference>
<dbReference type="InterPro" id="IPR001296">
    <property type="entry name" value="Glyco_trans_1"/>
</dbReference>
<protein>
    <submittedName>
        <fullName evidence="5">Glycosyl transferase</fullName>
    </submittedName>
</protein>
<evidence type="ECO:0000256" key="1">
    <source>
        <dbReference type="ARBA" id="ARBA00022676"/>
    </source>
</evidence>
<dbReference type="AlphaFoldDB" id="A0A1U7HJR7"/>
<dbReference type="Pfam" id="PF00534">
    <property type="entry name" value="Glycos_transf_1"/>
    <property type="match status" value="1"/>
</dbReference>
<keyword evidence="2 5" id="KW-0808">Transferase</keyword>
<dbReference type="Pfam" id="PF13439">
    <property type="entry name" value="Glyco_transf_4"/>
    <property type="match status" value="1"/>
</dbReference>
<feature type="domain" description="Glycosyl transferase family 1" evidence="3">
    <location>
        <begin position="173"/>
        <end position="314"/>
    </location>
</feature>
<accession>A0A1U7HJR7</accession>
<evidence type="ECO:0000313" key="5">
    <source>
        <dbReference type="EMBL" id="OKH23785.1"/>
    </source>
</evidence>
<gene>
    <name evidence="5" type="ORF">NIES593_09000</name>
</gene>
<dbReference type="RefSeq" id="WP_073599257.1">
    <property type="nucleotide sequence ID" value="NZ_MRCB01000008.1"/>
</dbReference>
<keyword evidence="1" id="KW-0328">Glycosyltransferase</keyword>
<evidence type="ECO:0000259" key="3">
    <source>
        <dbReference type="Pfam" id="PF00534"/>
    </source>
</evidence>
<dbReference type="InterPro" id="IPR028098">
    <property type="entry name" value="Glyco_trans_4-like_N"/>
</dbReference>
<dbReference type="SUPFAM" id="SSF53756">
    <property type="entry name" value="UDP-Glycosyltransferase/glycogen phosphorylase"/>
    <property type="match status" value="1"/>
</dbReference>
<dbReference type="Gene3D" id="3.40.50.2000">
    <property type="entry name" value="Glycogen Phosphorylase B"/>
    <property type="match status" value="2"/>
</dbReference>